<keyword evidence="1" id="KW-0732">Signal</keyword>
<dbReference type="InterPro" id="IPR000719">
    <property type="entry name" value="Prot_kinase_dom"/>
</dbReference>
<dbReference type="InterPro" id="IPR008271">
    <property type="entry name" value="Ser/Thr_kinase_AS"/>
</dbReference>
<dbReference type="Gene3D" id="1.10.510.10">
    <property type="entry name" value="Transferase(Phosphotransferase) domain 1"/>
    <property type="match status" value="1"/>
</dbReference>
<dbReference type="PROSITE" id="PS00108">
    <property type="entry name" value="PROTEIN_KINASE_ST"/>
    <property type="match status" value="1"/>
</dbReference>
<dbReference type="GO" id="GO:0005524">
    <property type="term" value="F:ATP binding"/>
    <property type="evidence" value="ECO:0007669"/>
    <property type="project" value="InterPro"/>
</dbReference>
<evidence type="ECO:0000259" key="2">
    <source>
        <dbReference type="PROSITE" id="PS50011"/>
    </source>
</evidence>
<evidence type="ECO:0000256" key="1">
    <source>
        <dbReference type="ARBA" id="ARBA00022729"/>
    </source>
</evidence>
<dbReference type="Proteomes" id="UP001154282">
    <property type="component" value="Unassembled WGS sequence"/>
</dbReference>
<keyword evidence="4" id="KW-1185">Reference proteome</keyword>
<dbReference type="GO" id="GO:0004672">
    <property type="term" value="F:protein kinase activity"/>
    <property type="evidence" value="ECO:0007669"/>
    <property type="project" value="InterPro"/>
</dbReference>
<dbReference type="InterPro" id="IPR011009">
    <property type="entry name" value="Kinase-like_dom_sf"/>
</dbReference>
<dbReference type="PROSITE" id="PS50011">
    <property type="entry name" value="PROTEIN_KINASE_DOM"/>
    <property type="match status" value="1"/>
</dbReference>
<organism evidence="3 4">
    <name type="scientific">Linum tenue</name>
    <dbReference type="NCBI Taxonomy" id="586396"/>
    <lineage>
        <taxon>Eukaryota</taxon>
        <taxon>Viridiplantae</taxon>
        <taxon>Streptophyta</taxon>
        <taxon>Embryophyta</taxon>
        <taxon>Tracheophyta</taxon>
        <taxon>Spermatophyta</taxon>
        <taxon>Magnoliopsida</taxon>
        <taxon>eudicotyledons</taxon>
        <taxon>Gunneridae</taxon>
        <taxon>Pentapetalae</taxon>
        <taxon>rosids</taxon>
        <taxon>fabids</taxon>
        <taxon>Malpighiales</taxon>
        <taxon>Linaceae</taxon>
        <taxon>Linum</taxon>
    </lineage>
</organism>
<dbReference type="AlphaFoldDB" id="A0AAV0RZ53"/>
<dbReference type="EMBL" id="CAMGYJ010000011">
    <property type="protein sequence ID" value="CAI0625820.1"/>
    <property type="molecule type" value="Genomic_DNA"/>
</dbReference>
<evidence type="ECO:0000313" key="4">
    <source>
        <dbReference type="Proteomes" id="UP001154282"/>
    </source>
</evidence>
<reference evidence="3" key="1">
    <citation type="submission" date="2022-08" db="EMBL/GenBank/DDBJ databases">
        <authorList>
            <person name="Gutierrez-Valencia J."/>
        </authorList>
    </citation>
    <scope>NUCLEOTIDE SEQUENCE</scope>
</reference>
<dbReference type="SUPFAM" id="SSF56112">
    <property type="entry name" value="Protein kinase-like (PK-like)"/>
    <property type="match status" value="1"/>
</dbReference>
<evidence type="ECO:0000313" key="3">
    <source>
        <dbReference type="EMBL" id="CAI0625820.1"/>
    </source>
</evidence>
<protein>
    <recommendedName>
        <fullName evidence="2">Protein kinase domain-containing protein</fullName>
    </recommendedName>
</protein>
<gene>
    <name evidence="3" type="ORF">LITE_LOCUS50587</name>
</gene>
<dbReference type="PANTHER" id="PTHR47976">
    <property type="entry name" value="G-TYPE LECTIN S-RECEPTOR-LIKE SERINE/THREONINE-PROTEIN KINASE SD2-5"/>
    <property type="match status" value="1"/>
</dbReference>
<comment type="caution">
    <text evidence="3">The sequence shown here is derived from an EMBL/GenBank/DDBJ whole genome shotgun (WGS) entry which is preliminary data.</text>
</comment>
<dbReference type="PANTHER" id="PTHR47976:SF115">
    <property type="entry name" value="RECEPTOR-LIKE SERINE_THREONINE-PROTEIN KINASE"/>
    <property type="match status" value="1"/>
</dbReference>
<dbReference type="Pfam" id="PF00069">
    <property type="entry name" value="Pkinase"/>
    <property type="match status" value="1"/>
</dbReference>
<accession>A0AAV0RZ53</accession>
<sequence length="96" mass="10983">MIGYCIVPNQSRYLVYNFVPNGSPKCWIFPQKIGGNGNPNPRCLRFDLRCRVAIDVVKALNYLHSDCRSRILHPDVKPENILLDENHRAIVSDFGL</sequence>
<proteinExistence type="predicted"/>
<name>A0AAV0RZ53_9ROSI</name>
<feature type="domain" description="Protein kinase" evidence="2">
    <location>
        <begin position="1"/>
        <end position="96"/>
    </location>
</feature>
<dbReference type="InterPro" id="IPR051343">
    <property type="entry name" value="G-type_lectin_kinases/EP1-like"/>
</dbReference>